<sequence>MNDNERSRGGQSGRQGRRSSVGASGRHDDRRRKPTRQRSPHKDGASGSGGSGGDSRGQKRGTKNANTNKNNSRNSGTHNTRNTKRSSNNDNTNNKSSTNRSSNNRNNKNSTNRTGNNKNGNNRNSNRSNNHNRNKNGNNNHGRRSQNSQSHQDPLYTSHSDLPVSVETSAGGLVLSGLAEAVQPDGSVDLSTVYVALIGRLDRRGRLLWSMPKGHIEPNESTYVTAEREVWEETGVEGTVLSELGTIDYWFVSEGIRIHKTVHHHLLRFVDGELNDEDPEVTEVQWLPVNQLVERLAYADERRLARNAFDQLPELARAEARAGRVTPR</sequence>
<dbReference type="InterPro" id="IPR020084">
    <property type="entry name" value="NUDIX_hydrolase_CS"/>
</dbReference>
<name>A0ABQ6VBN5_9CORY</name>
<organism evidence="5 6">
    <name type="scientific">Corynebacterium zhongnanshanii</name>
    <dbReference type="NCBI Taxonomy" id="2768834"/>
    <lineage>
        <taxon>Bacteria</taxon>
        <taxon>Bacillati</taxon>
        <taxon>Actinomycetota</taxon>
        <taxon>Actinomycetes</taxon>
        <taxon>Mycobacteriales</taxon>
        <taxon>Corynebacteriaceae</taxon>
        <taxon>Corynebacterium</taxon>
    </lineage>
</organism>
<dbReference type="Pfam" id="PF00293">
    <property type="entry name" value="NUDIX"/>
    <property type="match status" value="1"/>
</dbReference>
<dbReference type="Proteomes" id="UP000436181">
    <property type="component" value="Unassembled WGS sequence"/>
</dbReference>
<feature type="compositionally biased region" description="Polar residues" evidence="3">
    <location>
        <begin position="146"/>
        <end position="160"/>
    </location>
</feature>
<feature type="compositionally biased region" description="Low complexity" evidence="3">
    <location>
        <begin position="63"/>
        <end position="140"/>
    </location>
</feature>
<evidence type="ECO:0000259" key="4">
    <source>
        <dbReference type="PROSITE" id="PS51462"/>
    </source>
</evidence>
<dbReference type="GO" id="GO:0016787">
    <property type="term" value="F:hydrolase activity"/>
    <property type="evidence" value="ECO:0007669"/>
    <property type="project" value="UniProtKB-KW"/>
</dbReference>
<evidence type="ECO:0000256" key="1">
    <source>
        <dbReference type="ARBA" id="ARBA00005582"/>
    </source>
</evidence>
<dbReference type="Gene3D" id="3.90.79.10">
    <property type="entry name" value="Nucleoside Triphosphate Pyrophosphohydrolase"/>
    <property type="match status" value="1"/>
</dbReference>
<evidence type="ECO:0000256" key="2">
    <source>
        <dbReference type="ARBA" id="ARBA00022801"/>
    </source>
</evidence>
<dbReference type="RefSeq" id="WP_151844814.1">
    <property type="nucleotide sequence ID" value="NZ_WBZJ01000004.1"/>
</dbReference>
<feature type="compositionally biased region" description="Basic residues" evidence="3">
    <location>
        <begin position="29"/>
        <end position="39"/>
    </location>
</feature>
<dbReference type="PANTHER" id="PTHR43736:SF1">
    <property type="entry name" value="DIHYDRONEOPTERIN TRIPHOSPHATE DIPHOSPHATASE"/>
    <property type="match status" value="1"/>
</dbReference>
<proteinExistence type="inferred from homology"/>
<evidence type="ECO:0000256" key="3">
    <source>
        <dbReference type="SAM" id="MobiDB-lite"/>
    </source>
</evidence>
<evidence type="ECO:0000313" key="6">
    <source>
        <dbReference type="Proteomes" id="UP000436181"/>
    </source>
</evidence>
<dbReference type="PROSITE" id="PS51462">
    <property type="entry name" value="NUDIX"/>
    <property type="match status" value="1"/>
</dbReference>
<feature type="region of interest" description="Disordered" evidence="3">
    <location>
        <begin position="1"/>
        <end position="163"/>
    </location>
</feature>
<keyword evidence="2 5" id="KW-0378">Hydrolase</keyword>
<feature type="domain" description="Nudix hydrolase" evidence="4">
    <location>
        <begin position="165"/>
        <end position="309"/>
    </location>
</feature>
<comment type="caution">
    <text evidence="5">The sequence shown here is derived from an EMBL/GenBank/DDBJ whole genome shotgun (WGS) entry which is preliminary data.</text>
</comment>
<reference evidence="5 6" key="1">
    <citation type="submission" date="2019-10" db="EMBL/GenBank/DDBJ databases">
        <title>Corynebacterium sp novel species isolated from the respiratory tract of Marmot.</title>
        <authorList>
            <person name="Zhang G."/>
        </authorList>
    </citation>
    <scope>NUCLEOTIDE SEQUENCE [LARGE SCALE GENOMIC DNA]</scope>
    <source>
        <strain evidence="5 6">336</strain>
    </source>
</reference>
<dbReference type="PANTHER" id="PTHR43736">
    <property type="entry name" value="ADP-RIBOSE PYROPHOSPHATASE"/>
    <property type="match status" value="1"/>
</dbReference>
<dbReference type="PROSITE" id="PS00893">
    <property type="entry name" value="NUDIX_BOX"/>
    <property type="match status" value="1"/>
</dbReference>
<dbReference type="CDD" id="cd03673">
    <property type="entry name" value="NUDIX_Ap6A_hydrolase"/>
    <property type="match status" value="1"/>
</dbReference>
<dbReference type="EMBL" id="WBZJ01000004">
    <property type="protein sequence ID" value="KAB3519164.1"/>
    <property type="molecule type" value="Genomic_DNA"/>
</dbReference>
<dbReference type="InterPro" id="IPR000086">
    <property type="entry name" value="NUDIX_hydrolase_dom"/>
</dbReference>
<gene>
    <name evidence="5" type="ORF">F8377_09175</name>
</gene>
<keyword evidence="6" id="KW-1185">Reference proteome</keyword>
<evidence type="ECO:0000313" key="5">
    <source>
        <dbReference type="EMBL" id="KAB3519164.1"/>
    </source>
</evidence>
<comment type="similarity">
    <text evidence="1">Belongs to the Nudix hydrolase family.</text>
</comment>
<feature type="compositionally biased region" description="Gly residues" evidence="3">
    <location>
        <begin position="46"/>
        <end position="55"/>
    </location>
</feature>
<protein>
    <submittedName>
        <fullName evidence="5">NUDIX hydrolase</fullName>
    </submittedName>
</protein>
<accession>A0ABQ6VBN5</accession>
<dbReference type="InterPro" id="IPR015797">
    <property type="entry name" value="NUDIX_hydrolase-like_dom_sf"/>
</dbReference>
<dbReference type="SUPFAM" id="SSF55811">
    <property type="entry name" value="Nudix"/>
    <property type="match status" value="1"/>
</dbReference>